<feature type="chain" id="PRO_5008056955" evidence="1">
    <location>
        <begin position="20"/>
        <end position="359"/>
    </location>
</feature>
<dbReference type="Gene3D" id="3.40.50.1820">
    <property type="entry name" value="alpha/beta hydrolase"/>
    <property type="match status" value="2"/>
</dbReference>
<sequence>MKLSIISALLCYMLKLALSENMPILFFPGFGGSKLDNTLKDAKLSCFGRMDAIVDLSTLKIRRTELFHTFYNFFLLRQYENGIDIAAAPYDFRKIPNDAYYDKVGELIEKMYNVSKKKVTIVAHSFGTIVALYFLNHKSQKWKNDHIKLYIPISGPFSGSVKTIKGMLLGDSFGIFYTKPEQWKKLETSWNVPIAAAPSTTKWKSQEPFVLTKNKNYTINNMDELLTSVNIPYGLNRWKAVKSLVNDLKEPQVDTLCFYGGGLYTIKQLDYRHTDYPHGKPKLYYEKADGTVNYESLTRCTKWSKSKYFRYHQQFDQNTHVGILHNKEMIKLIYDHMYRDHPRPSIIIVKPETINIFSS</sequence>
<keyword evidence="1" id="KW-0732">Signal</keyword>
<evidence type="ECO:0000256" key="1">
    <source>
        <dbReference type="SAM" id="SignalP"/>
    </source>
</evidence>
<evidence type="ECO:0000313" key="2">
    <source>
        <dbReference type="EMBL" id="OAF72031.1"/>
    </source>
</evidence>
<dbReference type="GO" id="GO:0008374">
    <property type="term" value="F:O-acyltransferase activity"/>
    <property type="evidence" value="ECO:0007669"/>
    <property type="project" value="InterPro"/>
</dbReference>
<dbReference type="InterPro" id="IPR003386">
    <property type="entry name" value="LACT/PDAT_acylTrfase"/>
</dbReference>
<dbReference type="AlphaFoldDB" id="A0A177BEM5"/>
<proteinExistence type="predicted"/>
<organism evidence="2 3">
    <name type="scientific">Intoshia linei</name>
    <dbReference type="NCBI Taxonomy" id="1819745"/>
    <lineage>
        <taxon>Eukaryota</taxon>
        <taxon>Metazoa</taxon>
        <taxon>Spiralia</taxon>
        <taxon>Lophotrochozoa</taxon>
        <taxon>Mesozoa</taxon>
        <taxon>Orthonectida</taxon>
        <taxon>Rhopaluridae</taxon>
        <taxon>Intoshia</taxon>
    </lineage>
</organism>
<gene>
    <name evidence="2" type="ORF">A3Q56_00191</name>
</gene>
<dbReference type="Pfam" id="PF02450">
    <property type="entry name" value="LCAT"/>
    <property type="match status" value="1"/>
</dbReference>
<dbReference type="GO" id="GO:0006629">
    <property type="term" value="P:lipid metabolic process"/>
    <property type="evidence" value="ECO:0007669"/>
    <property type="project" value="InterPro"/>
</dbReference>
<dbReference type="Proteomes" id="UP000078046">
    <property type="component" value="Unassembled WGS sequence"/>
</dbReference>
<reference evidence="2 3" key="1">
    <citation type="submission" date="2016-04" db="EMBL/GenBank/DDBJ databases">
        <title>The genome of Intoshia linei affirms orthonectids as highly simplified spiralians.</title>
        <authorList>
            <person name="Mikhailov K.V."/>
            <person name="Slusarev G.S."/>
            <person name="Nikitin M.A."/>
            <person name="Logacheva M.D."/>
            <person name="Penin A."/>
            <person name="Aleoshin V."/>
            <person name="Panchin Y.V."/>
        </authorList>
    </citation>
    <scope>NUCLEOTIDE SEQUENCE [LARGE SCALE GENOMIC DNA]</scope>
    <source>
        <strain evidence="2">Intl2013</strain>
        <tissue evidence="2">Whole animal</tissue>
    </source>
</reference>
<dbReference type="InterPro" id="IPR029058">
    <property type="entry name" value="AB_hydrolase_fold"/>
</dbReference>
<accession>A0A177BEM5</accession>
<keyword evidence="3" id="KW-1185">Reference proteome</keyword>
<dbReference type="EMBL" id="LWCA01000008">
    <property type="protein sequence ID" value="OAF72031.1"/>
    <property type="molecule type" value="Genomic_DNA"/>
</dbReference>
<feature type="signal peptide" evidence="1">
    <location>
        <begin position="1"/>
        <end position="19"/>
    </location>
</feature>
<protein>
    <submittedName>
        <fullName evidence="2">Uncharacterized protein</fullName>
    </submittedName>
</protein>
<evidence type="ECO:0000313" key="3">
    <source>
        <dbReference type="Proteomes" id="UP000078046"/>
    </source>
</evidence>
<dbReference type="SUPFAM" id="SSF53474">
    <property type="entry name" value="alpha/beta-Hydrolases"/>
    <property type="match status" value="1"/>
</dbReference>
<comment type="caution">
    <text evidence="2">The sequence shown here is derived from an EMBL/GenBank/DDBJ whole genome shotgun (WGS) entry which is preliminary data.</text>
</comment>
<name>A0A177BEM5_9BILA</name>
<dbReference type="PANTHER" id="PTHR11440">
    <property type="entry name" value="LECITHIN-CHOLESTEROL ACYLTRANSFERASE-RELATED"/>
    <property type="match status" value="1"/>
</dbReference>
<dbReference type="OrthoDB" id="190846at2759"/>